<accession>A0A644WCB2</accession>
<gene>
    <name evidence="4" type="primary">rluB_11</name>
    <name evidence="4" type="ORF">SDC9_47716</name>
</gene>
<dbReference type="InterPro" id="IPR020094">
    <property type="entry name" value="TruA/RsuA/RluB/E/F_N"/>
</dbReference>
<dbReference type="GO" id="GO:0001522">
    <property type="term" value="P:pseudouridine synthesis"/>
    <property type="evidence" value="ECO:0007669"/>
    <property type="project" value="InterPro"/>
</dbReference>
<name>A0A644WCB2_9ZZZZ</name>
<dbReference type="PROSITE" id="PS50889">
    <property type="entry name" value="S4"/>
    <property type="match status" value="1"/>
</dbReference>
<dbReference type="SMART" id="SM00363">
    <property type="entry name" value="S4"/>
    <property type="match status" value="1"/>
</dbReference>
<protein>
    <submittedName>
        <fullName evidence="4">Ribosomal large subunit pseudouridine synthase B</fullName>
        <ecNumber evidence="4">5.4.99.22</ecNumber>
    </submittedName>
</protein>
<dbReference type="InterPro" id="IPR020103">
    <property type="entry name" value="PsdUridine_synth_cat_dom_sf"/>
</dbReference>
<dbReference type="GO" id="GO:0003723">
    <property type="term" value="F:RNA binding"/>
    <property type="evidence" value="ECO:0007669"/>
    <property type="project" value="InterPro"/>
</dbReference>
<evidence type="ECO:0000256" key="1">
    <source>
        <dbReference type="ARBA" id="ARBA00008348"/>
    </source>
</evidence>
<dbReference type="Gene3D" id="3.30.70.580">
    <property type="entry name" value="Pseudouridine synthase I, catalytic domain, N-terminal subdomain"/>
    <property type="match status" value="1"/>
</dbReference>
<dbReference type="InterPro" id="IPR042092">
    <property type="entry name" value="PsdUridine_s_RsuA/RluB/E/F_cat"/>
</dbReference>
<dbReference type="InterPro" id="IPR000748">
    <property type="entry name" value="PsdUridine_synth_RsuA/RluB/E/F"/>
</dbReference>
<dbReference type="PROSITE" id="PS01149">
    <property type="entry name" value="PSI_RSU"/>
    <property type="match status" value="1"/>
</dbReference>
<organism evidence="4">
    <name type="scientific">bioreactor metagenome</name>
    <dbReference type="NCBI Taxonomy" id="1076179"/>
    <lineage>
        <taxon>unclassified sequences</taxon>
        <taxon>metagenomes</taxon>
        <taxon>ecological metagenomes</taxon>
    </lineage>
</organism>
<dbReference type="FunFam" id="3.10.290.10:FF:000003">
    <property type="entry name" value="Pseudouridine synthase"/>
    <property type="match status" value="1"/>
</dbReference>
<dbReference type="PANTHER" id="PTHR47683:SF2">
    <property type="entry name" value="RNA-BINDING S4 DOMAIN-CONTAINING PROTEIN"/>
    <property type="match status" value="1"/>
</dbReference>
<dbReference type="EC" id="5.4.99.22" evidence="4"/>
<dbReference type="InterPro" id="IPR036986">
    <property type="entry name" value="S4_RNA-bd_sf"/>
</dbReference>
<evidence type="ECO:0000313" key="4">
    <source>
        <dbReference type="EMBL" id="MPM01476.1"/>
    </source>
</evidence>
<dbReference type="AlphaFoldDB" id="A0A644WCB2"/>
<sequence length="266" mass="30101">MRRRDHDDFRRDSGNSNGYDEISLGMDGLIRLNKYISNSGICSRREADELIKAGAVTVNGEVVSEMGHKVSADDVIVYGGERLVNERKKYLLLNKPKGYITTMDDPRDRKTVLALIGKACKERLYPVGRLDRNTTGLLLFTNDGEMTKKLTHPSFGAKKIYHVELDKPLTHADLQTILEGIELEDGMINADDIQYVGDGEDKRIVGIELHSGKNRIVRRIFAALGYEVYKLDRVAFASLTKKNLPRGMYRFLSDKEVSFLKMLKTN</sequence>
<evidence type="ECO:0000256" key="2">
    <source>
        <dbReference type="ARBA" id="ARBA00023235"/>
    </source>
</evidence>
<dbReference type="InterPro" id="IPR002942">
    <property type="entry name" value="S4_RNA-bd"/>
</dbReference>
<dbReference type="InterPro" id="IPR006145">
    <property type="entry name" value="PsdUridine_synth_RsuA/RluA"/>
</dbReference>
<dbReference type="SUPFAM" id="SSF55120">
    <property type="entry name" value="Pseudouridine synthase"/>
    <property type="match status" value="1"/>
</dbReference>
<dbReference type="PANTHER" id="PTHR47683">
    <property type="entry name" value="PSEUDOURIDINE SYNTHASE FAMILY PROTEIN-RELATED"/>
    <property type="match status" value="1"/>
</dbReference>
<dbReference type="InterPro" id="IPR018496">
    <property type="entry name" value="PsdUridine_synth_RsuA/RluB_CS"/>
</dbReference>
<comment type="caution">
    <text evidence="4">The sequence shown here is derived from an EMBL/GenBank/DDBJ whole genome shotgun (WGS) entry which is preliminary data.</text>
</comment>
<dbReference type="SUPFAM" id="SSF55174">
    <property type="entry name" value="Alpha-L RNA-binding motif"/>
    <property type="match status" value="1"/>
</dbReference>
<dbReference type="NCBIfam" id="TIGR00093">
    <property type="entry name" value="pseudouridine synthase"/>
    <property type="match status" value="1"/>
</dbReference>
<evidence type="ECO:0000259" key="3">
    <source>
        <dbReference type="SMART" id="SM00363"/>
    </source>
</evidence>
<dbReference type="Pfam" id="PF00849">
    <property type="entry name" value="PseudoU_synth_2"/>
    <property type="match status" value="1"/>
</dbReference>
<dbReference type="GO" id="GO:0006364">
    <property type="term" value="P:rRNA processing"/>
    <property type="evidence" value="ECO:0007669"/>
    <property type="project" value="UniProtKB-ARBA"/>
</dbReference>
<proteinExistence type="inferred from homology"/>
<dbReference type="Pfam" id="PF01479">
    <property type="entry name" value="S4"/>
    <property type="match status" value="1"/>
</dbReference>
<comment type="similarity">
    <text evidence="1">Belongs to the pseudouridine synthase RsuA family.</text>
</comment>
<dbReference type="InterPro" id="IPR050343">
    <property type="entry name" value="RsuA_PseudoU_synthase"/>
</dbReference>
<feature type="domain" description="RNA-binding S4" evidence="3">
    <location>
        <begin position="30"/>
        <end position="88"/>
    </location>
</feature>
<dbReference type="Gene3D" id="3.10.290.10">
    <property type="entry name" value="RNA-binding S4 domain"/>
    <property type="match status" value="1"/>
</dbReference>
<dbReference type="CDD" id="cd00165">
    <property type="entry name" value="S4"/>
    <property type="match status" value="1"/>
</dbReference>
<dbReference type="GO" id="GO:0160139">
    <property type="term" value="F:23S rRNA pseudouridine(2605) synthase activity"/>
    <property type="evidence" value="ECO:0007669"/>
    <property type="project" value="UniProtKB-EC"/>
</dbReference>
<reference evidence="4" key="1">
    <citation type="submission" date="2019-08" db="EMBL/GenBank/DDBJ databases">
        <authorList>
            <person name="Kucharzyk K."/>
            <person name="Murdoch R.W."/>
            <person name="Higgins S."/>
            <person name="Loffler F."/>
        </authorList>
    </citation>
    <scope>NUCLEOTIDE SEQUENCE</scope>
</reference>
<dbReference type="Gene3D" id="3.30.70.1560">
    <property type="entry name" value="Alpha-L RNA-binding motif"/>
    <property type="match status" value="1"/>
</dbReference>
<keyword evidence="2 4" id="KW-0413">Isomerase</keyword>
<dbReference type="EMBL" id="VSSQ01000798">
    <property type="protein sequence ID" value="MPM01476.1"/>
    <property type="molecule type" value="Genomic_DNA"/>
</dbReference>
<dbReference type="CDD" id="cd02870">
    <property type="entry name" value="PseudoU_synth_RsuA_like"/>
    <property type="match status" value="1"/>
</dbReference>